<organism evidence="1 2">
    <name type="scientific">Treponema vincentii ATCC 35580</name>
    <dbReference type="NCBI Taxonomy" id="596324"/>
    <lineage>
        <taxon>Bacteria</taxon>
        <taxon>Pseudomonadati</taxon>
        <taxon>Spirochaetota</taxon>
        <taxon>Spirochaetia</taxon>
        <taxon>Spirochaetales</taxon>
        <taxon>Treponemataceae</taxon>
        <taxon>Treponema</taxon>
    </lineage>
</organism>
<gene>
    <name evidence="1" type="ORF">TREVI0001_0450</name>
</gene>
<protein>
    <submittedName>
        <fullName evidence="1">Uncharacterized protein</fullName>
    </submittedName>
</protein>
<dbReference type="AlphaFoldDB" id="C8PQ82"/>
<name>C8PQ82_9SPIR</name>
<sequence length="37" mass="4109">MFCTGNIGTAFFLCTIFSVDFGAKDEYYSIITAANYI</sequence>
<comment type="caution">
    <text evidence="1">The sequence shown here is derived from an EMBL/GenBank/DDBJ whole genome shotgun (WGS) entry which is preliminary data.</text>
</comment>
<evidence type="ECO:0000313" key="2">
    <source>
        <dbReference type="Proteomes" id="UP000004509"/>
    </source>
</evidence>
<dbReference type="EMBL" id="ACYH01000033">
    <property type="protein sequence ID" value="EEV20458.1"/>
    <property type="molecule type" value="Genomic_DNA"/>
</dbReference>
<reference evidence="1 2" key="1">
    <citation type="submission" date="2009-07" db="EMBL/GenBank/DDBJ databases">
        <authorList>
            <person name="Madupu R."/>
            <person name="Sebastian Y."/>
            <person name="Durkin A.S."/>
            <person name="Torralba M."/>
            <person name="Methe B."/>
            <person name="Sutton G.G."/>
            <person name="Strausberg R.L."/>
            <person name="Nelson K.E."/>
        </authorList>
    </citation>
    <scope>NUCLEOTIDE SEQUENCE [LARGE SCALE GENOMIC DNA]</scope>
    <source>
        <strain evidence="1 2">ATCC 35580</strain>
    </source>
</reference>
<dbReference type="Proteomes" id="UP000004509">
    <property type="component" value="Unassembled WGS sequence"/>
</dbReference>
<dbReference type="STRING" id="596324.TREVI0001_0450"/>
<proteinExistence type="predicted"/>
<accession>C8PQ82</accession>
<evidence type="ECO:0000313" key="1">
    <source>
        <dbReference type="EMBL" id="EEV20458.1"/>
    </source>
</evidence>